<dbReference type="Proteomes" id="UP000198767">
    <property type="component" value="Unassembled WGS sequence"/>
</dbReference>
<dbReference type="EMBL" id="FMWG01000013">
    <property type="protein sequence ID" value="SCZ71989.1"/>
    <property type="molecule type" value="Genomic_DNA"/>
</dbReference>
<dbReference type="SUPFAM" id="SSF51126">
    <property type="entry name" value="Pectin lyase-like"/>
    <property type="match status" value="1"/>
</dbReference>
<protein>
    <submittedName>
        <fullName evidence="1">Right handed beta helix region</fullName>
    </submittedName>
</protein>
<evidence type="ECO:0000313" key="1">
    <source>
        <dbReference type="EMBL" id="SCZ71989.1"/>
    </source>
</evidence>
<dbReference type="InterPro" id="IPR006626">
    <property type="entry name" value="PbH1"/>
</dbReference>
<dbReference type="InterPro" id="IPR012334">
    <property type="entry name" value="Pectin_lyas_fold"/>
</dbReference>
<dbReference type="SMART" id="SM00710">
    <property type="entry name" value="PbH1"/>
    <property type="match status" value="8"/>
</dbReference>
<keyword evidence="2" id="KW-1185">Reference proteome</keyword>
<dbReference type="Gene3D" id="2.160.20.10">
    <property type="entry name" value="Single-stranded right-handed beta-helix, Pectin lyase-like"/>
    <property type="match status" value="1"/>
</dbReference>
<evidence type="ECO:0000313" key="2">
    <source>
        <dbReference type="Proteomes" id="UP000198767"/>
    </source>
</evidence>
<dbReference type="AlphaFoldDB" id="A0A1G5RFD1"/>
<dbReference type="RefSeq" id="WP_090220843.1">
    <property type="nucleotide sequence ID" value="NZ_FMWG01000013.1"/>
</dbReference>
<organism evidence="1 2">
    <name type="scientific">Epibacterium ulvae</name>
    <dbReference type="NCBI Taxonomy" id="1156985"/>
    <lineage>
        <taxon>Bacteria</taxon>
        <taxon>Pseudomonadati</taxon>
        <taxon>Pseudomonadota</taxon>
        <taxon>Alphaproteobacteria</taxon>
        <taxon>Rhodobacterales</taxon>
        <taxon>Roseobacteraceae</taxon>
        <taxon>Epibacterium</taxon>
    </lineage>
</organism>
<gene>
    <name evidence="1" type="ORF">SAMN04488118_11367</name>
</gene>
<proteinExistence type="predicted"/>
<name>A0A1G5RFD1_9RHOB</name>
<reference evidence="1 2" key="1">
    <citation type="submission" date="2016-10" db="EMBL/GenBank/DDBJ databases">
        <authorList>
            <person name="de Groot N.N."/>
        </authorList>
    </citation>
    <scope>NUCLEOTIDE SEQUENCE [LARGE SCALE GENOMIC DNA]</scope>
    <source>
        <strain evidence="1 2">U95</strain>
    </source>
</reference>
<accession>A0A1G5RFD1</accession>
<dbReference type="InterPro" id="IPR011050">
    <property type="entry name" value="Pectin_lyase_fold/virulence"/>
</dbReference>
<sequence length="504" mass="54090">MFALLSSFLVNVDLPAEQWVQSSGDLAREAYLVREVAQNTEALCTYLNDRSDELADTPTALVKVGRVTYPVVNAFAQFQARPGGQDATQGLQAALGEATTVFGQALAEMAPAERYGPNVVFLPTVNGQSTYHYNQVLTVGQPNTIICGVGITLMAEQPDQSSIVVTGDNVHIHGVHLRGQSITQNTWPERWEGEGYTAPTKFADGFPYRGAGSSNASGFVLRSDNIIVSDTDDLGGVRGGFRLYGATNVLLYGNRIERAHSDSIHITHESSNVTVRDNLIINSGDDCISVVPYNAPNDGNYSDSTVENVLVENNVCQGSRTRGLTAIGGRNLVFRDNLIESTLNTGILVFPADEYTDEPAQDISILNNIIKDSARAERLSHLSGIGLIGGQENNIVNVLVAGNEIYEVGPRAFGSIRIKHSNSCCAAGDTVSIVNNTAYGHNVSLSVDEGYDNLYVEDTLNNGRVEDGFGLESHATGGTYAGVVPEQVGHIGDIRILTYTDLSQ</sequence>